<evidence type="ECO:0000313" key="1">
    <source>
        <dbReference type="EMBL" id="EDO12030.1"/>
    </source>
</evidence>
<reference evidence="2" key="2">
    <citation type="submission" date="2007-04" db="EMBL/GenBank/DDBJ databases">
        <title>Draft genome sequence of Bacteroides ovatus (ATCC 8483).</title>
        <authorList>
            <person name="Sudarsanam P."/>
            <person name="Ley R."/>
            <person name="Guruge J."/>
            <person name="Turnbaugh P.J."/>
            <person name="Mahowald M."/>
            <person name="Liep D."/>
            <person name="Gordon J."/>
        </authorList>
    </citation>
    <scope>NUCLEOTIDE SEQUENCE [LARGE SCALE GENOMIC DNA]</scope>
    <source>
        <strain evidence="2">ATCC 8483 / DSM 1896 / JCM 5824 / BCRC 10623 / CCUG 4943 / NCTC 11153</strain>
    </source>
</reference>
<dbReference type="EMBL" id="AAXF02000048">
    <property type="protein sequence ID" value="EDO12030.1"/>
    <property type="molecule type" value="Genomic_DNA"/>
</dbReference>
<accession>A0AAN3AA11</accession>
<protein>
    <submittedName>
        <fullName evidence="1">Uncharacterized protein</fullName>
    </submittedName>
</protein>
<organism evidence="1 2">
    <name type="scientific">Bacteroides ovatus (strain ATCC 8483 / DSM 1896 / JCM 5824 / BCRC 10623 / CCUG 4943 / NCTC 11153)</name>
    <dbReference type="NCBI Taxonomy" id="411476"/>
    <lineage>
        <taxon>Bacteria</taxon>
        <taxon>Pseudomonadati</taxon>
        <taxon>Bacteroidota</taxon>
        <taxon>Bacteroidia</taxon>
        <taxon>Bacteroidales</taxon>
        <taxon>Bacteroidaceae</taxon>
        <taxon>Bacteroides</taxon>
    </lineage>
</organism>
<reference evidence="1 2" key="1">
    <citation type="submission" date="2007-03" db="EMBL/GenBank/DDBJ databases">
        <authorList>
            <person name="Fulton L."/>
            <person name="Clifton S."/>
            <person name="Fulton B."/>
            <person name="Xu J."/>
            <person name="Minx P."/>
            <person name="Pepin K.H."/>
            <person name="Johnson M."/>
            <person name="Thiruvilangam P."/>
            <person name="Bhonagiri V."/>
            <person name="Nash W.E."/>
            <person name="Mardis E.R."/>
            <person name="Wilson R.K."/>
        </authorList>
    </citation>
    <scope>NUCLEOTIDE SEQUENCE [LARGE SCALE GENOMIC DNA]</scope>
    <source>
        <strain evidence="2">ATCC 8483 / DSM 1896 / JCM 5824 / BCRC 10623 / CCUG 4943 / NCTC 11153</strain>
    </source>
</reference>
<proteinExistence type="predicted"/>
<dbReference type="AlphaFoldDB" id="A0AAN3AA11"/>
<name>A0AAN3AA11_BACO1</name>
<dbReference type="Proteomes" id="UP000005475">
    <property type="component" value="Unassembled WGS sequence"/>
</dbReference>
<evidence type="ECO:0000313" key="2">
    <source>
        <dbReference type="Proteomes" id="UP000005475"/>
    </source>
</evidence>
<gene>
    <name evidence="1" type="ORF">BACOVA_02531</name>
</gene>
<sequence>MDALLSVLFISFPADSGKGTYCILNDMPFCTLSFFILSLSGKY</sequence>
<comment type="caution">
    <text evidence="1">The sequence shown here is derived from an EMBL/GenBank/DDBJ whole genome shotgun (WGS) entry which is preliminary data.</text>
</comment>